<dbReference type="SUPFAM" id="SSF54427">
    <property type="entry name" value="NTF2-like"/>
    <property type="match status" value="1"/>
</dbReference>
<evidence type="ECO:0000259" key="1">
    <source>
        <dbReference type="Pfam" id="PF12680"/>
    </source>
</evidence>
<proteinExistence type="predicted"/>
<evidence type="ECO:0000313" key="2">
    <source>
        <dbReference type="EMBL" id="MFC4529302.1"/>
    </source>
</evidence>
<dbReference type="EMBL" id="JBHSFP010000001">
    <property type="protein sequence ID" value="MFC4529302.1"/>
    <property type="molecule type" value="Genomic_DNA"/>
</dbReference>
<name>A0ABV9C9E5_9ACTN</name>
<comment type="caution">
    <text evidence="2">The sequence shown here is derived from an EMBL/GenBank/DDBJ whole genome shotgun (WGS) entry which is preliminary data.</text>
</comment>
<dbReference type="Proteomes" id="UP001596004">
    <property type="component" value="Unassembled WGS sequence"/>
</dbReference>
<keyword evidence="3" id="KW-1185">Reference proteome</keyword>
<accession>A0ABV9C9E5</accession>
<protein>
    <submittedName>
        <fullName evidence="2">Nuclear transport factor 2 family protein</fullName>
    </submittedName>
</protein>
<dbReference type="InterPro" id="IPR032710">
    <property type="entry name" value="NTF2-like_dom_sf"/>
</dbReference>
<dbReference type="RefSeq" id="WP_380835716.1">
    <property type="nucleotide sequence ID" value="NZ_JBHSFP010000001.1"/>
</dbReference>
<evidence type="ECO:0000313" key="3">
    <source>
        <dbReference type="Proteomes" id="UP001596004"/>
    </source>
</evidence>
<feature type="domain" description="SnoaL-like" evidence="1">
    <location>
        <begin position="36"/>
        <end position="150"/>
    </location>
</feature>
<sequence>MTHDTHTAAAPDEINETHDAVETGTAHEGRATRHVVEELLRRIAGGDPDQVAALFADRFDWRLAWPAEGHPAVPWIRPRTSRADVADHFRSLEAHHVPEANGTSVARVLVDGADAVVLGEIAQTVRAGGAAYTSPFALHLTVENGFITRYHIYEDSLTVARALGSGNAGNAGNAVDAGDAEAATAGSL</sequence>
<organism evidence="2 3">
    <name type="scientific">Sphaerisporangium dianthi</name>
    <dbReference type="NCBI Taxonomy" id="1436120"/>
    <lineage>
        <taxon>Bacteria</taxon>
        <taxon>Bacillati</taxon>
        <taxon>Actinomycetota</taxon>
        <taxon>Actinomycetes</taxon>
        <taxon>Streptosporangiales</taxon>
        <taxon>Streptosporangiaceae</taxon>
        <taxon>Sphaerisporangium</taxon>
    </lineage>
</organism>
<reference evidence="3" key="1">
    <citation type="journal article" date="2019" name="Int. J. Syst. Evol. Microbiol.">
        <title>The Global Catalogue of Microorganisms (GCM) 10K type strain sequencing project: providing services to taxonomists for standard genome sequencing and annotation.</title>
        <authorList>
            <consortium name="The Broad Institute Genomics Platform"/>
            <consortium name="The Broad Institute Genome Sequencing Center for Infectious Disease"/>
            <person name="Wu L."/>
            <person name="Ma J."/>
        </authorList>
    </citation>
    <scope>NUCLEOTIDE SEQUENCE [LARGE SCALE GENOMIC DNA]</scope>
    <source>
        <strain evidence="3">CGMCC 4.7132</strain>
    </source>
</reference>
<gene>
    <name evidence="2" type="ORF">ACFO60_00890</name>
</gene>
<dbReference type="Gene3D" id="3.10.450.50">
    <property type="match status" value="1"/>
</dbReference>
<dbReference type="InterPro" id="IPR037401">
    <property type="entry name" value="SnoaL-like"/>
</dbReference>
<dbReference type="Pfam" id="PF12680">
    <property type="entry name" value="SnoaL_2"/>
    <property type="match status" value="1"/>
</dbReference>